<dbReference type="InterPro" id="IPR002909">
    <property type="entry name" value="IPT_dom"/>
</dbReference>
<organism evidence="2 3">
    <name type="scientific">Nocardioides aromaticivorans</name>
    <dbReference type="NCBI Taxonomy" id="200618"/>
    <lineage>
        <taxon>Bacteria</taxon>
        <taxon>Bacillati</taxon>
        <taxon>Actinomycetota</taxon>
        <taxon>Actinomycetes</taxon>
        <taxon>Propionibacteriales</taxon>
        <taxon>Nocardioidaceae</taxon>
        <taxon>Nocardioides</taxon>
    </lineage>
</organism>
<dbReference type="GO" id="GO:0005975">
    <property type="term" value="P:carbohydrate metabolic process"/>
    <property type="evidence" value="ECO:0007669"/>
    <property type="project" value="UniProtKB-ARBA"/>
</dbReference>
<dbReference type="RefSeq" id="WP_179650949.1">
    <property type="nucleotide sequence ID" value="NZ_JACBZM010000001.1"/>
</dbReference>
<dbReference type="EMBL" id="JACBZM010000001">
    <property type="protein sequence ID" value="NYI47039.1"/>
    <property type="molecule type" value="Genomic_DNA"/>
</dbReference>
<feature type="domain" description="IPT/TIG" evidence="1">
    <location>
        <begin position="39"/>
        <end position="116"/>
    </location>
</feature>
<dbReference type="InterPro" id="IPR014756">
    <property type="entry name" value="Ig_E-set"/>
</dbReference>
<proteinExistence type="predicted"/>
<dbReference type="Pfam" id="PF01833">
    <property type="entry name" value="TIG"/>
    <property type="match status" value="1"/>
</dbReference>
<name>A0A7Z0CN54_9ACTN</name>
<sequence>MSEILHRRKPLDLIPLELAERPLRLKEWLDKHLHTIVGPSISGISPGSGPRGTILTITGGPFSTTRWENDVKVGGAAAFVLAATATELKVLVPPDADTGPVEVTVAAGTATSAAPFTITGYPVPGDDTTDGPPVVTTGVTPTPGAGDVPAKGTIKVLVVMLQPNDTAPANPAATRSAVDTKWGTVRTFYDQASYGQTVVTTALTNFATLDGTLNDFVDSSPSVQNFRSNQLGRIAAIGARAAVDQGLNLNDYQMIAFVTFTNGTFVRAWGGGAQSTFSYDNGLPAGDPNRISINLTTNNAINTLFINDQADWGRFAHEFGHNIVSAPTSTGDGTGTLGEDVYGSDLVDPGAATASAFEMMGNHDSHPLFSGYHLDKLGYYKPANVRELVWDHNANAFTIDVVAHGLTEDNDPNRVHLVKIKVSDALSYYVQVRQRPGTTAQVYDDNIPFGASANQGGVVVTRAIAGVMNNNQQTRFITLMHGPDVLLKDQFAEDPARALKITVLDDNVQARPLVCRVRVEWAQNISDDPNGSFDLKVEPWGSDYTSPDIWVDRDPFGSFDNALDSQGRPLGNGDKPRVNKVNKFVSRVHVSGATGATNVKVTQYAVSPPGVGDNGNWSPIGITTVPSISANGSADVTCNWVPVVGKHTCLKAYASAQLGEISGHNNSAQENVADFITGGGSPCEPVLVRTAIRNPVDERRAVQVSLTGVPEGWMAQVPFAWVWLDGLAEKEIDVAIWPTDDLAAYEIGNLRRDDEKRDDHRKYVGLAPVRVRGQVERTYPVSVMPSGDGAASRFYPIGGVFYRVHVRRRAEIKMEVGHDKELGEFGYAVHGWVRPAVGDQRIVIDVSEPGGRDVLNLVTLTQPDGSFEVSFDLRDAVDRFGPGAYAVQSFIFDADELDDAESNVIQLSV</sequence>
<dbReference type="Gene3D" id="2.60.40.10">
    <property type="entry name" value="Immunoglobulins"/>
    <property type="match status" value="1"/>
</dbReference>
<dbReference type="SUPFAM" id="SSF81296">
    <property type="entry name" value="E set domains"/>
    <property type="match status" value="1"/>
</dbReference>
<reference evidence="2 3" key="1">
    <citation type="submission" date="2020-07" db="EMBL/GenBank/DDBJ databases">
        <title>Sequencing the genomes of 1000 actinobacteria strains.</title>
        <authorList>
            <person name="Klenk H.-P."/>
        </authorList>
    </citation>
    <scope>NUCLEOTIDE SEQUENCE [LARGE SCALE GENOMIC DNA]</scope>
    <source>
        <strain evidence="2 3">DSM 15131</strain>
    </source>
</reference>
<dbReference type="Proteomes" id="UP000562045">
    <property type="component" value="Unassembled WGS sequence"/>
</dbReference>
<evidence type="ECO:0000259" key="1">
    <source>
        <dbReference type="Pfam" id="PF01833"/>
    </source>
</evidence>
<protein>
    <recommendedName>
        <fullName evidence="1">IPT/TIG domain-containing protein</fullName>
    </recommendedName>
</protein>
<comment type="caution">
    <text evidence="2">The sequence shown here is derived from an EMBL/GenBank/DDBJ whole genome shotgun (WGS) entry which is preliminary data.</text>
</comment>
<dbReference type="CDD" id="cd00603">
    <property type="entry name" value="IPT_PCSR"/>
    <property type="match status" value="1"/>
</dbReference>
<accession>A0A7Z0CN54</accession>
<evidence type="ECO:0000313" key="3">
    <source>
        <dbReference type="Proteomes" id="UP000562045"/>
    </source>
</evidence>
<gene>
    <name evidence="2" type="ORF">BJ993_004119</name>
</gene>
<evidence type="ECO:0000313" key="2">
    <source>
        <dbReference type="EMBL" id="NYI47039.1"/>
    </source>
</evidence>
<dbReference type="AlphaFoldDB" id="A0A7Z0CN54"/>
<dbReference type="InterPro" id="IPR013783">
    <property type="entry name" value="Ig-like_fold"/>
</dbReference>